<evidence type="ECO:0000313" key="1">
    <source>
        <dbReference type="EMBL" id="ETL47351.1"/>
    </source>
</evidence>
<feature type="non-terminal residue" evidence="1">
    <location>
        <position position="1"/>
    </location>
</feature>
<name>W2JLQ4_PHYNI</name>
<protein>
    <submittedName>
        <fullName evidence="1">Uncharacterized protein</fullName>
    </submittedName>
</protein>
<gene>
    <name evidence="1" type="ORF">L916_02900</name>
</gene>
<evidence type="ECO:0000313" key="2">
    <source>
        <dbReference type="Proteomes" id="UP000053864"/>
    </source>
</evidence>
<feature type="non-terminal residue" evidence="1">
    <location>
        <position position="43"/>
    </location>
</feature>
<reference evidence="1 2" key="1">
    <citation type="submission" date="2013-11" db="EMBL/GenBank/DDBJ databases">
        <title>The Genome Sequence of Phytophthora parasitica CJ05E6.</title>
        <authorList>
            <consortium name="The Broad Institute Genomics Platform"/>
            <person name="Russ C."/>
            <person name="Tyler B."/>
            <person name="Panabieres F."/>
            <person name="Shan W."/>
            <person name="Tripathy S."/>
            <person name="Grunwald N."/>
            <person name="Machado M."/>
            <person name="Johnson C.S."/>
            <person name="Arredondo F."/>
            <person name="Hong C."/>
            <person name="Coffey M."/>
            <person name="Young S.K."/>
            <person name="Zeng Q."/>
            <person name="Gargeya S."/>
            <person name="Fitzgerald M."/>
            <person name="Abouelleil A."/>
            <person name="Alvarado L."/>
            <person name="Chapman S.B."/>
            <person name="Gainer-Dewar J."/>
            <person name="Goldberg J."/>
            <person name="Griggs A."/>
            <person name="Gujja S."/>
            <person name="Hansen M."/>
            <person name="Howarth C."/>
            <person name="Imamovic A."/>
            <person name="Ireland A."/>
            <person name="Larimer J."/>
            <person name="McCowan C."/>
            <person name="Murphy C."/>
            <person name="Pearson M."/>
            <person name="Poon T.W."/>
            <person name="Priest M."/>
            <person name="Roberts A."/>
            <person name="Saif S."/>
            <person name="Shea T."/>
            <person name="Sykes S."/>
            <person name="Wortman J."/>
            <person name="Nusbaum C."/>
            <person name="Birren B."/>
        </authorList>
    </citation>
    <scope>NUCLEOTIDE SEQUENCE [LARGE SCALE GENOMIC DNA]</scope>
    <source>
        <strain evidence="1 2">CJ05E6</strain>
    </source>
</reference>
<dbReference type="Proteomes" id="UP000053864">
    <property type="component" value="Unassembled WGS sequence"/>
</dbReference>
<accession>W2JLQ4</accession>
<organism evidence="1 2">
    <name type="scientific">Phytophthora nicotianae</name>
    <name type="common">Potato buckeye rot agent</name>
    <name type="synonym">Phytophthora parasitica</name>
    <dbReference type="NCBI Taxonomy" id="4792"/>
    <lineage>
        <taxon>Eukaryota</taxon>
        <taxon>Sar</taxon>
        <taxon>Stramenopiles</taxon>
        <taxon>Oomycota</taxon>
        <taxon>Peronosporomycetes</taxon>
        <taxon>Peronosporales</taxon>
        <taxon>Peronosporaceae</taxon>
        <taxon>Phytophthora</taxon>
    </lineage>
</organism>
<dbReference type="EMBL" id="KI671275">
    <property type="protein sequence ID" value="ETL47351.1"/>
    <property type="molecule type" value="Genomic_DNA"/>
</dbReference>
<dbReference type="AlphaFoldDB" id="W2JLQ4"/>
<proteinExistence type="predicted"/>
<sequence length="43" mass="4578">IGMGAKKKAKYGVVWLRTEVLSGGQRGQTLEGKTVVAEEADSE</sequence>